<proteinExistence type="predicted"/>
<dbReference type="Pfam" id="PF08447">
    <property type="entry name" value="PAS_3"/>
    <property type="match status" value="1"/>
</dbReference>
<protein>
    <submittedName>
        <fullName evidence="2">Histidine kinase</fullName>
    </submittedName>
</protein>
<dbReference type="SUPFAM" id="SSF55785">
    <property type="entry name" value="PYP-like sensor domain (PAS domain)"/>
    <property type="match status" value="1"/>
</dbReference>
<evidence type="ECO:0000259" key="1">
    <source>
        <dbReference type="Pfam" id="PF08447"/>
    </source>
</evidence>
<dbReference type="Gene3D" id="3.30.450.20">
    <property type="entry name" value="PAS domain"/>
    <property type="match status" value="1"/>
</dbReference>
<accession>A0A2W2DAR7</accession>
<name>A0A2W2DAR7_9ACTN</name>
<dbReference type="Proteomes" id="UP000249304">
    <property type="component" value="Unassembled WGS sequence"/>
</dbReference>
<dbReference type="CDD" id="cd00130">
    <property type="entry name" value="PAS"/>
    <property type="match status" value="1"/>
</dbReference>
<reference evidence="2 3" key="1">
    <citation type="submission" date="2018-01" db="EMBL/GenBank/DDBJ databases">
        <title>Draft genome sequence of Nonomuraea sp. KC333.</title>
        <authorList>
            <person name="Sahin N."/>
            <person name="Saygin H."/>
            <person name="Ay H."/>
        </authorList>
    </citation>
    <scope>NUCLEOTIDE SEQUENCE [LARGE SCALE GENOMIC DNA]</scope>
    <source>
        <strain evidence="2 3">KC333</strain>
    </source>
</reference>
<dbReference type="AlphaFoldDB" id="A0A2W2DAR7"/>
<comment type="caution">
    <text evidence="2">The sequence shown here is derived from an EMBL/GenBank/DDBJ whole genome shotgun (WGS) entry which is preliminary data.</text>
</comment>
<keyword evidence="2" id="KW-0418">Kinase</keyword>
<evidence type="ECO:0000313" key="2">
    <source>
        <dbReference type="EMBL" id="PZG07421.1"/>
    </source>
</evidence>
<keyword evidence="2" id="KW-0808">Transferase</keyword>
<dbReference type="OrthoDB" id="266313at2"/>
<dbReference type="NCBIfam" id="TIGR00229">
    <property type="entry name" value="sensory_box"/>
    <property type="match status" value="1"/>
</dbReference>
<evidence type="ECO:0000313" key="3">
    <source>
        <dbReference type="Proteomes" id="UP000249304"/>
    </source>
</evidence>
<organism evidence="2 3">
    <name type="scientific">Nonomuraea aridisoli</name>
    <dbReference type="NCBI Taxonomy" id="2070368"/>
    <lineage>
        <taxon>Bacteria</taxon>
        <taxon>Bacillati</taxon>
        <taxon>Actinomycetota</taxon>
        <taxon>Actinomycetes</taxon>
        <taxon>Streptosporangiales</taxon>
        <taxon>Streptosporangiaceae</taxon>
        <taxon>Nonomuraea</taxon>
    </lineage>
</organism>
<gene>
    <name evidence="2" type="ORF">C1J01_40720</name>
</gene>
<sequence>MGDQELFFSTTDPRGVIREGNSVFVRVSGFELEELVGAPHNTVRHPDMPGGLFRLVWDGLQTGRPMGAYMKNRTKDGRSYWVFATMSPLRDGHVSVRMAPRGPLFDFAQRVYAQAAHAERTAIQTNGMNRRDAALLGKAHIEDSLRQGGFSSYEEFMLHALPEEVSVRRRSVAASYARPGARGSIAEILAGTGALDLVLEEFVGHLTAYQRFGDELATISSGVLGIARRLNTSVLAAQRASELVEDSAPVLANVARVMAEPMGESVETLERLQAEFGRLRADLTRLRFQISLAGLYNTMAAEFAAEVFDGAAPPDALAAVPSLCDAAEAGIVEMSAQVQRVNAALDDGADLVAEAGARLEKFRLFLGQWRNLVLRHQAGHVLGDRVRPIDEELFTGWESVELLRRVGRRCESAVVPFDPAALRRHLDRIRVAPASR</sequence>
<feature type="domain" description="PAS fold-3" evidence="1">
    <location>
        <begin position="22"/>
        <end position="92"/>
    </location>
</feature>
<keyword evidence="3" id="KW-1185">Reference proteome</keyword>
<dbReference type="GO" id="GO:0016301">
    <property type="term" value="F:kinase activity"/>
    <property type="evidence" value="ECO:0007669"/>
    <property type="project" value="UniProtKB-KW"/>
</dbReference>
<dbReference type="EMBL" id="POUD01000295">
    <property type="protein sequence ID" value="PZG07421.1"/>
    <property type="molecule type" value="Genomic_DNA"/>
</dbReference>
<dbReference type="InterPro" id="IPR013655">
    <property type="entry name" value="PAS_fold_3"/>
</dbReference>
<dbReference type="InterPro" id="IPR035965">
    <property type="entry name" value="PAS-like_dom_sf"/>
</dbReference>
<dbReference type="InterPro" id="IPR000014">
    <property type="entry name" value="PAS"/>
</dbReference>